<dbReference type="SUPFAM" id="SSF52833">
    <property type="entry name" value="Thioredoxin-like"/>
    <property type="match status" value="1"/>
</dbReference>
<dbReference type="Gene3D" id="3.40.30.10">
    <property type="entry name" value="Glutaredoxin"/>
    <property type="match status" value="1"/>
</dbReference>
<protein>
    <recommendedName>
        <fullName evidence="3">Thioredoxin-like fold domain-containing protein</fullName>
    </recommendedName>
</protein>
<dbReference type="PANTHER" id="PTHR33875:SF2">
    <property type="entry name" value="ACR183CP"/>
    <property type="match status" value="1"/>
</dbReference>
<dbReference type="Proteomes" id="UP000245946">
    <property type="component" value="Unassembled WGS sequence"/>
</dbReference>
<accession>A0A316ZG10</accession>
<dbReference type="RefSeq" id="XP_025600966.1">
    <property type="nucleotide sequence ID" value="XM_025743838.1"/>
</dbReference>
<organism evidence="1 2">
    <name type="scientific">Tilletiopsis washingtonensis</name>
    <dbReference type="NCBI Taxonomy" id="58919"/>
    <lineage>
        <taxon>Eukaryota</taxon>
        <taxon>Fungi</taxon>
        <taxon>Dikarya</taxon>
        <taxon>Basidiomycota</taxon>
        <taxon>Ustilaginomycotina</taxon>
        <taxon>Exobasidiomycetes</taxon>
        <taxon>Entylomatales</taxon>
        <taxon>Entylomatales incertae sedis</taxon>
        <taxon>Tilletiopsis</taxon>
    </lineage>
</organism>
<dbReference type="OrthoDB" id="37297at2759"/>
<evidence type="ECO:0000313" key="2">
    <source>
        <dbReference type="Proteomes" id="UP000245946"/>
    </source>
</evidence>
<dbReference type="STRING" id="58919.A0A316ZG10"/>
<dbReference type="EMBL" id="KZ819284">
    <property type="protein sequence ID" value="PWO00688.1"/>
    <property type="molecule type" value="Genomic_DNA"/>
</dbReference>
<dbReference type="AlphaFoldDB" id="A0A316ZG10"/>
<keyword evidence="2" id="KW-1185">Reference proteome</keyword>
<proteinExistence type="predicted"/>
<reference evidence="1 2" key="1">
    <citation type="journal article" date="2018" name="Mol. Biol. Evol.">
        <title>Broad Genomic Sampling Reveals a Smut Pathogenic Ancestry of the Fungal Clade Ustilaginomycotina.</title>
        <authorList>
            <person name="Kijpornyongpan T."/>
            <person name="Mondo S.J."/>
            <person name="Barry K."/>
            <person name="Sandor L."/>
            <person name="Lee J."/>
            <person name="Lipzen A."/>
            <person name="Pangilinan J."/>
            <person name="LaButti K."/>
            <person name="Hainaut M."/>
            <person name="Henrissat B."/>
            <person name="Grigoriev I.V."/>
            <person name="Spatafora J.W."/>
            <person name="Aime M.C."/>
        </authorList>
    </citation>
    <scope>NUCLEOTIDE SEQUENCE [LARGE SCALE GENOMIC DNA]</scope>
    <source>
        <strain evidence="1 2">MCA 4186</strain>
    </source>
</reference>
<sequence>MALPPQLRPFAIGDSQAPHCLELYLDFTCPFSAKQLRGVDTHLLPLVMPGGQYAGKVRVLLRPYPQPWHSTAPLLCEAAVAVARLAAPRGSGKDYDAEWTKLCNADDNAAWVFARKLMEVQESYFDGPARNKNADQIRAEMASLVISSLGEAPRVHTGRPLLQAPEKGLPLGQAIKNLLRVEKEGNAGSACVSDVKWCVKMGRQNGIHVTPTAVWDGLVNGSIGSSFGADEWKEFLAKEIGNEP</sequence>
<evidence type="ECO:0008006" key="3">
    <source>
        <dbReference type="Google" id="ProtNLM"/>
    </source>
</evidence>
<evidence type="ECO:0000313" key="1">
    <source>
        <dbReference type="EMBL" id="PWO00688.1"/>
    </source>
</evidence>
<name>A0A316ZG10_9BASI</name>
<dbReference type="InterPro" id="IPR036249">
    <property type="entry name" value="Thioredoxin-like_sf"/>
</dbReference>
<gene>
    <name evidence="1" type="ORF">FA09DRAFT_336101</name>
</gene>
<dbReference type="PANTHER" id="PTHR33875">
    <property type="entry name" value="OS09G0542200 PROTEIN"/>
    <property type="match status" value="1"/>
</dbReference>
<dbReference type="GeneID" id="37271382"/>